<evidence type="ECO:0000313" key="9">
    <source>
        <dbReference type="Proteomes" id="UP001165065"/>
    </source>
</evidence>
<evidence type="ECO:0000256" key="3">
    <source>
        <dbReference type="ARBA" id="ARBA00022692"/>
    </source>
</evidence>
<evidence type="ECO:0000313" key="8">
    <source>
        <dbReference type="EMBL" id="GMI35631.1"/>
    </source>
</evidence>
<dbReference type="PANTHER" id="PTHR13906">
    <property type="entry name" value="PORCUPINE"/>
    <property type="match status" value="1"/>
</dbReference>
<proteinExistence type="predicted"/>
<gene>
    <name evidence="8" type="ORF">TrCOL_g9462</name>
</gene>
<keyword evidence="6" id="KW-0012">Acyltransferase</keyword>
<feature type="transmembrane region" description="Helical" evidence="7">
    <location>
        <begin position="446"/>
        <end position="467"/>
    </location>
</feature>
<dbReference type="GO" id="GO:0030258">
    <property type="term" value="P:lipid modification"/>
    <property type="evidence" value="ECO:0007669"/>
    <property type="project" value="TreeGrafter"/>
</dbReference>
<evidence type="ECO:0008006" key="10">
    <source>
        <dbReference type="Google" id="ProtNLM"/>
    </source>
</evidence>
<reference evidence="9" key="1">
    <citation type="journal article" date="2023" name="Commun. Biol.">
        <title>Genome analysis of Parmales, the sister group of diatoms, reveals the evolutionary specialization of diatoms from phago-mixotrophs to photoautotrophs.</title>
        <authorList>
            <person name="Ban H."/>
            <person name="Sato S."/>
            <person name="Yoshikawa S."/>
            <person name="Yamada K."/>
            <person name="Nakamura Y."/>
            <person name="Ichinomiya M."/>
            <person name="Sato N."/>
            <person name="Blanc-Mathieu R."/>
            <person name="Endo H."/>
            <person name="Kuwata A."/>
            <person name="Ogata H."/>
        </authorList>
    </citation>
    <scope>NUCLEOTIDE SEQUENCE [LARGE SCALE GENOMIC DNA]</scope>
</reference>
<evidence type="ECO:0000256" key="4">
    <source>
        <dbReference type="ARBA" id="ARBA00022989"/>
    </source>
</evidence>
<evidence type="ECO:0000256" key="5">
    <source>
        <dbReference type="ARBA" id="ARBA00023136"/>
    </source>
</evidence>
<evidence type="ECO:0000256" key="7">
    <source>
        <dbReference type="SAM" id="Phobius"/>
    </source>
</evidence>
<keyword evidence="9" id="KW-1185">Reference proteome</keyword>
<keyword evidence="2" id="KW-0808">Transferase</keyword>
<dbReference type="Pfam" id="PF03062">
    <property type="entry name" value="MBOAT"/>
    <property type="match status" value="1"/>
</dbReference>
<feature type="transmembrane region" description="Helical" evidence="7">
    <location>
        <begin position="83"/>
        <end position="103"/>
    </location>
</feature>
<keyword evidence="3 7" id="KW-0812">Transmembrane</keyword>
<evidence type="ECO:0000256" key="2">
    <source>
        <dbReference type="ARBA" id="ARBA00022679"/>
    </source>
</evidence>
<organism evidence="8 9">
    <name type="scientific">Triparma columacea</name>
    <dbReference type="NCBI Taxonomy" id="722753"/>
    <lineage>
        <taxon>Eukaryota</taxon>
        <taxon>Sar</taxon>
        <taxon>Stramenopiles</taxon>
        <taxon>Ochrophyta</taxon>
        <taxon>Bolidophyceae</taxon>
        <taxon>Parmales</taxon>
        <taxon>Triparmaceae</taxon>
        <taxon>Triparma</taxon>
    </lineage>
</organism>
<feature type="transmembrane region" description="Helical" evidence="7">
    <location>
        <begin position="55"/>
        <end position="76"/>
    </location>
</feature>
<dbReference type="OrthoDB" id="286734at2759"/>
<comment type="subcellular location">
    <subcellularLocation>
        <location evidence="1">Membrane</location>
        <topology evidence="1">Multi-pass membrane protein</topology>
    </subcellularLocation>
</comment>
<dbReference type="GO" id="GO:0016746">
    <property type="term" value="F:acyltransferase activity"/>
    <property type="evidence" value="ECO:0007669"/>
    <property type="project" value="UniProtKB-KW"/>
</dbReference>
<dbReference type="InterPro" id="IPR049941">
    <property type="entry name" value="LPLAT_7/PORCN-like"/>
</dbReference>
<keyword evidence="5 7" id="KW-0472">Membrane</keyword>
<protein>
    <recommendedName>
        <fullName evidence="10">Lysophospholipid acyltransferase</fullName>
    </recommendedName>
</protein>
<feature type="transmembrane region" description="Helical" evidence="7">
    <location>
        <begin position="487"/>
        <end position="506"/>
    </location>
</feature>
<dbReference type="PANTHER" id="PTHR13906:SF4">
    <property type="entry name" value="LYSOPHOSPHOLIPID ACYLTRANSFERASE 6"/>
    <property type="match status" value="1"/>
</dbReference>
<sequence length="517" mass="58515">MDAVLPSWAPPLIQSVIDNVYSLKPYVEPTVCLVPAIVKVKVTELGETIGFDYDTLSYVLGMLICYPLGIIMASLPYGKTKHLFSFLLGAFLLQFTLGVQWIHQFIASIFAYLCFLVLPPKLAKTVVPTFIVGYCVLGHLHRQFVNYLGWDLDFTGPHMVLTIKLYSIAWNLYDGHLIKKAGNKKDSLPRATQKCSQFALTELPSLLEFLGYTFCFSNVLAGPAYEFSIYRAAANGSLLYDDNGKPRGKIPSQVWPTLKNLVVSLACMGIFVAGSGKFPIMDPVDPQKNAPTFVALTSAYSIHSNTPWHIRYGYSWVALFFQRFKYYFAWKNAEGSNNIWYAGFEGFDTKGDPIGWENANNIDILQFETAPNLKLLSAAWNKKTSNWLTRYIYMRTGGSLYATYAMSAFWHGFYPGYYFFFLSMPMLTACERIGRKKLSPRFSTGGKWSPWGITTIMCTSFLIEYFIQPFQMLSWEWSVQAWRGHYFFGHVLAVGFYGVCMMLPTPKGKGGDKKKKA</sequence>
<dbReference type="InterPro" id="IPR004299">
    <property type="entry name" value="MBOAT_fam"/>
</dbReference>
<evidence type="ECO:0000256" key="1">
    <source>
        <dbReference type="ARBA" id="ARBA00004141"/>
    </source>
</evidence>
<dbReference type="Proteomes" id="UP001165065">
    <property type="component" value="Unassembled WGS sequence"/>
</dbReference>
<name>A0A9W7G6V7_9STRA</name>
<dbReference type="GO" id="GO:0016020">
    <property type="term" value="C:membrane"/>
    <property type="evidence" value="ECO:0007669"/>
    <property type="project" value="UniProtKB-SubCell"/>
</dbReference>
<accession>A0A9W7G6V7</accession>
<keyword evidence="4 7" id="KW-1133">Transmembrane helix</keyword>
<dbReference type="AlphaFoldDB" id="A0A9W7G6V7"/>
<comment type="caution">
    <text evidence="8">The sequence shown here is derived from an EMBL/GenBank/DDBJ whole genome shotgun (WGS) entry which is preliminary data.</text>
</comment>
<evidence type="ECO:0000256" key="6">
    <source>
        <dbReference type="ARBA" id="ARBA00023315"/>
    </source>
</evidence>
<dbReference type="EMBL" id="BRYA01000057">
    <property type="protein sequence ID" value="GMI35631.1"/>
    <property type="molecule type" value="Genomic_DNA"/>
</dbReference>